<accession>A0AAV7XEJ4</accession>
<dbReference type="InterPro" id="IPR025110">
    <property type="entry name" value="AMP-bd_C"/>
</dbReference>
<evidence type="ECO:0000259" key="3">
    <source>
        <dbReference type="Pfam" id="PF00501"/>
    </source>
</evidence>
<dbReference type="EMBL" id="JAPTSV010000010">
    <property type="protein sequence ID" value="KAJ1523133.1"/>
    <property type="molecule type" value="Genomic_DNA"/>
</dbReference>
<dbReference type="InterPro" id="IPR000873">
    <property type="entry name" value="AMP-dep_synth/lig_dom"/>
</dbReference>
<comment type="caution">
    <text evidence="5">The sequence shown here is derived from an EMBL/GenBank/DDBJ whole genome shotgun (WGS) entry which is preliminary data.</text>
</comment>
<evidence type="ECO:0000313" key="6">
    <source>
        <dbReference type="Proteomes" id="UP001075354"/>
    </source>
</evidence>
<gene>
    <name evidence="5" type="ORF">ONE63_001026</name>
</gene>
<reference evidence="5" key="1">
    <citation type="submission" date="2022-12" db="EMBL/GenBank/DDBJ databases">
        <title>Chromosome-level genome assembly of the bean flower thrips Megalurothrips usitatus.</title>
        <authorList>
            <person name="Ma L."/>
            <person name="Liu Q."/>
            <person name="Li H."/>
            <person name="Cai W."/>
        </authorList>
    </citation>
    <scope>NUCLEOTIDE SEQUENCE</scope>
    <source>
        <strain evidence="5">Cailab_2022a</strain>
    </source>
</reference>
<dbReference type="Proteomes" id="UP001075354">
    <property type="component" value="Chromosome 10"/>
</dbReference>
<sequence>MPAPPLHVTAGPAPRPHPGVSLGRYVLDALKEHVALSIPAQVDSETGREMSFPELLRQSVAAAEGWRRLGLTSGDTLAVFSAHNHFLYPAFFGAVFEGTKIAIIKHSTPEELRHFLSLCRPKAILTEPANLATTMAAQPDNLPLVVSAAQVPTDLHMAVGTRALSVPELVALGGAATPATYRPGYDGDPKAHDAFLLFSSGSSGLPKLVRLSDFSFTMTMLFMGTWMLRPGDRMFITSQLSWATGLTFTFTSTVLGVTRVYGWFGQDYGEKDWMDIVQKNKVSAWFVPPVGLTLLATEARARRSRGEPVPLSSLRVLISTGSGLHADAQRYFSEVLGTPVVQWYGITEAGIITADALPARPGSTGRLTPGIRLRLVDVDSGLDVEEPNTIGEVRVTSPAYMSGYSGADNPDETSASLDEHGFFCTGDLAYRDADGYLFLVDRIKDQIKFDNMPLAPAEVEAVLLSHPGVKEACVTGRPDQLRLVDLATAFVVRQPGAAEVSEAELQAQQAQARLSYEKWLYGGVFFREQIPMTANGKADRRQLRDWLKALPPPQNDRK</sequence>
<feature type="domain" description="AMP-binding enzyme C-terminal" evidence="4">
    <location>
        <begin position="458"/>
        <end position="537"/>
    </location>
</feature>
<dbReference type="AlphaFoldDB" id="A0AAV7XEJ4"/>
<dbReference type="PANTHER" id="PTHR24096">
    <property type="entry name" value="LONG-CHAIN-FATTY-ACID--COA LIGASE"/>
    <property type="match status" value="1"/>
</dbReference>
<feature type="domain" description="AMP-dependent synthetase/ligase" evidence="3">
    <location>
        <begin position="39"/>
        <end position="404"/>
    </location>
</feature>
<comment type="subcellular location">
    <subcellularLocation>
        <location evidence="1">Peroxisome</location>
    </subcellularLocation>
</comment>
<proteinExistence type="predicted"/>
<dbReference type="Gene3D" id="3.40.50.12780">
    <property type="entry name" value="N-terminal domain of ligase-like"/>
    <property type="match status" value="1"/>
</dbReference>
<protein>
    <submittedName>
        <fullName evidence="5">Uncharacterized protein</fullName>
    </submittedName>
</protein>
<dbReference type="SUPFAM" id="SSF56801">
    <property type="entry name" value="Acetyl-CoA synthetase-like"/>
    <property type="match status" value="1"/>
</dbReference>
<name>A0AAV7XEJ4_9NEOP</name>
<dbReference type="GO" id="GO:0004467">
    <property type="term" value="F:long-chain fatty acid-CoA ligase activity"/>
    <property type="evidence" value="ECO:0007669"/>
    <property type="project" value="TreeGrafter"/>
</dbReference>
<evidence type="ECO:0000256" key="1">
    <source>
        <dbReference type="ARBA" id="ARBA00004275"/>
    </source>
</evidence>
<dbReference type="PANTHER" id="PTHR24096:SF353">
    <property type="entry name" value="GH16244P-RELATED"/>
    <property type="match status" value="1"/>
</dbReference>
<evidence type="ECO:0000256" key="2">
    <source>
        <dbReference type="ARBA" id="ARBA00023140"/>
    </source>
</evidence>
<keyword evidence="6" id="KW-1185">Reference proteome</keyword>
<dbReference type="InterPro" id="IPR020845">
    <property type="entry name" value="AMP-binding_CS"/>
</dbReference>
<dbReference type="Gene3D" id="3.30.300.30">
    <property type="match status" value="1"/>
</dbReference>
<dbReference type="InterPro" id="IPR042099">
    <property type="entry name" value="ANL_N_sf"/>
</dbReference>
<dbReference type="PROSITE" id="PS00455">
    <property type="entry name" value="AMP_BINDING"/>
    <property type="match status" value="1"/>
</dbReference>
<evidence type="ECO:0000313" key="5">
    <source>
        <dbReference type="EMBL" id="KAJ1523133.1"/>
    </source>
</evidence>
<evidence type="ECO:0000259" key="4">
    <source>
        <dbReference type="Pfam" id="PF13193"/>
    </source>
</evidence>
<organism evidence="5 6">
    <name type="scientific">Megalurothrips usitatus</name>
    <name type="common">bean blossom thrips</name>
    <dbReference type="NCBI Taxonomy" id="439358"/>
    <lineage>
        <taxon>Eukaryota</taxon>
        <taxon>Metazoa</taxon>
        <taxon>Ecdysozoa</taxon>
        <taxon>Arthropoda</taxon>
        <taxon>Hexapoda</taxon>
        <taxon>Insecta</taxon>
        <taxon>Pterygota</taxon>
        <taxon>Neoptera</taxon>
        <taxon>Paraneoptera</taxon>
        <taxon>Thysanoptera</taxon>
        <taxon>Terebrantia</taxon>
        <taxon>Thripoidea</taxon>
        <taxon>Thripidae</taxon>
        <taxon>Megalurothrips</taxon>
    </lineage>
</organism>
<dbReference type="GO" id="GO:0046949">
    <property type="term" value="P:fatty-acyl-CoA biosynthetic process"/>
    <property type="evidence" value="ECO:0007669"/>
    <property type="project" value="TreeGrafter"/>
</dbReference>
<dbReference type="InterPro" id="IPR045851">
    <property type="entry name" value="AMP-bd_C_sf"/>
</dbReference>
<keyword evidence="2" id="KW-0576">Peroxisome</keyword>
<dbReference type="Pfam" id="PF00501">
    <property type="entry name" value="AMP-binding"/>
    <property type="match status" value="1"/>
</dbReference>
<dbReference type="Pfam" id="PF13193">
    <property type="entry name" value="AMP-binding_C"/>
    <property type="match status" value="1"/>
</dbReference>
<dbReference type="GO" id="GO:0005777">
    <property type="term" value="C:peroxisome"/>
    <property type="evidence" value="ECO:0007669"/>
    <property type="project" value="UniProtKB-SubCell"/>
</dbReference>